<evidence type="ECO:0000259" key="1">
    <source>
        <dbReference type="PROSITE" id="PS50181"/>
    </source>
</evidence>
<dbReference type="Proteomes" id="UP000008810">
    <property type="component" value="Chromosome 3"/>
</dbReference>
<dbReference type="CDD" id="cd22160">
    <property type="entry name" value="F-box_AtFBL13-like"/>
    <property type="match status" value="1"/>
</dbReference>
<name>A0A0Q3FSV7_BRADI</name>
<dbReference type="SUPFAM" id="SSF52047">
    <property type="entry name" value="RNI-like"/>
    <property type="match status" value="1"/>
</dbReference>
<dbReference type="InterPro" id="IPR032675">
    <property type="entry name" value="LRR_dom_sf"/>
</dbReference>
<reference evidence="2 3" key="1">
    <citation type="journal article" date="2010" name="Nature">
        <title>Genome sequencing and analysis of the model grass Brachypodium distachyon.</title>
        <authorList>
            <consortium name="International Brachypodium Initiative"/>
        </authorList>
    </citation>
    <scope>NUCLEOTIDE SEQUENCE [LARGE SCALE GENOMIC DNA]</scope>
    <source>
        <strain evidence="2">Bd21</strain>
        <strain evidence="3">cv. Bd21</strain>
    </source>
</reference>
<dbReference type="Gene3D" id="1.20.1280.50">
    <property type="match status" value="1"/>
</dbReference>
<feature type="domain" description="F-box" evidence="1">
    <location>
        <begin position="175"/>
        <end position="211"/>
    </location>
</feature>
<protein>
    <recommendedName>
        <fullName evidence="1">F-box domain-containing protein</fullName>
    </recommendedName>
</protein>
<dbReference type="Gramene" id="KQK01229">
    <property type="protein sequence ID" value="KQK01229"/>
    <property type="gene ID" value="BRADI_3g54590v3"/>
</dbReference>
<accession>A0A0Q3FSV7</accession>
<reference evidence="2" key="2">
    <citation type="submission" date="2017-06" db="EMBL/GenBank/DDBJ databases">
        <title>WGS assembly of Brachypodium distachyon.</title>
        <authorList>
            <consortium name="The International Brachypodium Initiative"/>
            <person name="Lucas S."/>
            <person name="Harmon-Smith M."/>
            <person name="Lail K."/>
            <person name="Tice H."/>
            <person name="Grimwood J."/>
            <person name="Bruce D."/>
            <person name="Barry K."/>
            <person name="Shu S."/>
            <person name="Lindquist E."/>
            <person name="Wang M."/>
            <person name="Pitluck S."/>
            <person name="Vogel J.P."/>
            <person name="Garvin D.F."/>
            <person name="Mockler T.C."/>
            <person name="Schmutz J."/>
            <person name="Rokhsar D."/>
            <person name="Bevan M.W."/>
        </authorList>
    </citation>
    <scope>NUCLEOTIDE SEQUENCE</scope>
    <source>
        <strain evidence="2">Bd21</strain>
    </source>
</reference>
<dbReference type="PANTHER" id="PTHR34145:SF57">
    <property type="entry name" value="F-BOX DOMAIN-CONTAINING PROTEIN"/>
    <property type="match status" value="1"/>
</dbReference>
<dbReference type="OrthoDB" id="613853at2759"/>
<organism evidence="2">
    <name type="scientific">Brachypodium distachyon</name>
    <name type="common">Purple false brome</name>
    <name type="synonym">Trachynia distachya</name>
    <dbReference type="NCBI Taxonomy" id="15368"/>
    <lineage>
        <taxon>Eukaryota</taxon>
        <taxon>Viridiplantae</taxon>
        <taxon>Streptophyta</taxon>
        <taxon>Embryophyta</taxon>
        <taxon>Tracheophyta</taxon>
        <taxon>Spermatophyta</taxon>
        <taxon>Magnoliopsida</taxon>
        <taxon>Liliopsida</taxon>
        <taxon>Poales</taxon>
        <taxon>Poaceae</taxon>
        <taxon>BOP clade</taxon>
        <taxon>Pooideae</taxon>
        <taxon>Stipodae</taxon>
        <taxon>Brachypodieae</taxon>
        <taxon>Brachypodium</taxon>
    </lineage>
</organism>
<dbReference type="EMBL" id="CM000882">
    <property type="protein sequence ID" value="KQK01229.1"/>
    <property type="molecule type" value="Genomic_DNA"/>
</dbReference>
<sequence length="614" mass="70625">MTHTLLREQDGVIYQIPRNQQGDLSSNKGGKFEFWYTLLDDIDLPLIPSVLLSHCSIRMGNILNLMLGATTLEHCHQKKCHQGRISDNLFEPLHILVFRAILNRARCKASYQKGIADSQFQLLSILICIAMSARRRQVYEEGTPDDQFKLYSILICGVISDYICQKLMHENRISNDPLEKLPEDVLCIILSTLPLDKAARTSTVSRKWRFLWTVRPKLSFDGITVHGKNTCMKHQYFRKFIDNVDAVLAQCHVSVVDELAIKVDFDTMLVIHLDNWVNFMVSSRTKFLTLDLAPEDFQGRDDRYLFPFKLLDSGSISRLQEIHLSFGHLQPPIGFSGFPNLRKLDLNLMNVSRKDLEEMLSNCCNLSIVRCHLEDELKVNGPLPHLLYLNISFCGITKIVLRGVQLTTFIYKGTPVCIDLGKSSRLENADICFSKATLEDATTQLVNVFTHVQNLIFDTFCKSTEMPYLVHTRCKFSQLRHLKLLLLFENEVDTLSLVSFMMSAPFIENFEITFNVDPLLYTEHVPTKTRRERPYKYLKNVCMKAFQGSRGQLEFLSHVVENAPSLEFLTLDSWRPLLEYVKDADRTRFVDSAHRTARRCLQGKISPKCSLRLL</sequence>
<dbReference type="EnsemblPlants" id="KQK01229">
    <property type="protein sequence ID" value="KQK01229"/>
    <property type="gene ID" value="BRADI_3g54590v3"/>
</dbReference>
<dbReference type="GeneID" id="100833290"/>
<dbReference type="Pfam" id="PF23622">
    <property type="entry name" value="LRR_At1g61320_AtMIF1"/>
    <property type="match status" value="1"/>
</dbReference>
<proteinExistence type="predicted"/>
<dbReference type="PANTHER" id="PTHR34145">
    <property type="entry name" value="OS02G0105600 PROTEIN"/>
    <property type="match status" value="1"/>
</dbReference>
<dbReference type="SUPFAM" id="SSF81383">
    <property type="entry name" value="F-box domain"/>
    <property type="match status" value="1"/>
</dbReference>
<keyword evidence="4" id="KW-1185">Reference proteome</keyword>
<dbReference type="InterPro" id="IPR053772">
    <property type="entry name" value="At1g61320/At1g61330-like"/>
</dbReference>
<evidence type="ECO:0000313" key="3">
    <source>
        <dbReference type="EnsemblPlants" id="KQK01229"/>
    </source>
</evidence>
<gene>
    <name evidence="3" type="primary">LOC100833290</name>
    <name evidence="2" type="ORF">BRADI_3g54590v3</name>
</gene>
<dbReference type="RefSeq" id="XP_024317463.1">
    <property type="nucleotide sequence ID" value="XM_024461695.1"/>
</dbReference>
<dbReference type="InterPro" id="IPR001810">
    <property type="entry name" value="F-box_dom"/>
</dbReference>
<dbReference type="PROSITE" id="PS50181">
    <property type="entry name" value="FBOX"/>
    <property type="match status" value="1"/>
</dbReference>
<dbReference type="Pfam" id="PF00646">
    <property type="entry name" value="F-box"/>
    <property type="match status" value="1"/>
</dbReference>
<dbReference type="InterPro" id="IPR053781">
    <property type="entry name" value="F-box_AtFBL13-like"/>
</dbReference>
<dbReference type="InterPro" id="IPR055357">
    <property type="entry name" value="LRR_At1g61320_AtMIF1"/>
</dbReference>
<dbReference type="ExpressionAtlas" id="A0A0Q3FSV7">
    <property type="expression patterns" value="baseline"/>
</dbReference>
<evidence type="ECO:0000313" key="4">
    <source>
        <dbReference type="Proteomes" id="UP000008810"/>
    </source>
</evidence>
<dbReference type="Gene3D" id="3.80.10.10">
    <property type="entry name" value="Ribonuclease Inhibitor"/>
    <property type="match status" value="1"/>
</dbReference>
<dbReference type="InterPro" id="IPR036047">
    <property type="entry name" value="F-box-like_dom_sf"/>
</dbReference>
<reference evidence="3" key="3">
    <citation type="submission" date="2018-08" db="UniProtKB">
        <authorList>
            <consortium name="EnsemblPlants"/>
        </authorList>
    </citation>
    <scope>IDENTIFICATION</scope>
    <source>
        <strain evidence="3">cv. Bd21</strain>
    </source>
</reference>
<dbReference type="AlphaFoldDB" id="A0A0Q3FSV7"/>
<evidence type="ECO:0000313" key="2">
    <source>
        <dbReference type="EMBL" id="KQK01229.1"/>
    </source>
</evidence>